<evidence type="ECO:0000256" key="15">
    <source>
        <dbReference type="SAM" id="Phobius"/>
    </source>
</evidence>
<dbReference type="SUPFAM" id="SSF56112">
    <property type="entry name" value="Protein kinase-like (PK-like)"/>
    <property type="match status" value="1"/>
</dbReference>
<feature type="binding site" evidence="11">
    <location>
        <position position="1477"/>
    </location>
    <ligand>
        <name>ATP</name>
        <dbReference type="ChEBI" id="CHEBI:30616"/>
    </ligand>
</feature>
<evidence type="ECO:0000256" key="3">
    <source>
        <dbReference type="ARBA" id="ARBA00010199"/>
    </source>
</evidence>
<evidence type="ECO:0000256" key="9">
    <source>
        <dbReference type="ARBA" id="ARBA00022842"/>
    </source>
</evidence>
<sequence>MMAIFGSSFWQFCAPQSTLASRAMAEPAQKKARTSRTFLFSSESVNEGHPDKICDQVSDAVLDACLKADPKSKVACETATKDNMVMVAGEITTGAKLDYDKVVRGVVAQIGFDSFVDDLSSVDSKGLSHKTCEVLVRINKQSPDIAGGVHVGKDEMDVGAGDQGIMFGYASDETSDCMPLTHSMATRLGKTLTEVRKSGECWWLRPDGKTQVTIEYMQHPDGSVEPKKIHTVVISTQHAEPSKAKRTQECAGYTGAEMVAPSMEQMNKEIEEKVIKRTLQSIKLKSGQPAISLYGSHTHLHINPSGKFIIGGPQGDAGLTGRKIIIDTYGGWGAHGGGAFSGKDPTKVDRSAAYICRQMAKSVVNSGLSARCLVQLSYAIGVAKPLSLFVETYGSEKGSLDVDSITKVLKIEFDCRPGAIAQSLALREPKYQETAAYCHFGREPCTKGGIKFFEWENPKDLSKYKAMTTDQVDAALKGSVDLRLTAGTKWSLGCTHETRKLSTKQQAAKEPMIAPRSIGSTGTVKASKQCSPTGYGGKNWEADAPGARSSRQGRSGNEIAGITASLLHCGWQRQHRLRSAPRLSTDVPEPSKRRWPRWSSLDAEILEVWAPAVANLILLPLVGSIDLFWIGQSRDPWAIAGMGAANQVYSTIYFLISFLPAVVTPRIAEEIARGRKSMAAKWVREALGFACVMGACGTLALVSFPHVVLKLISDRPQVLAEAIPYARIRGLSLIATLCSTVSFATFRGLLDFRTPLRVSLAANMLNACLDPLLMFGFGLGVSGVAATTSIAELFSAVTFIFVRQSTLASRAMAEPAQKKARTARTFLFSSESVNEGHPDKICDQVSDAVLDACLKADPKSKVACETATKDNMVMVAGEITTGAKLDYDKVVRGVVAQIGFDSFVDDLSSVDSKGLSHKTCEVLVRINKQSPDIAGGVHVGKDEMDVGAGDQGIMFGYASDETSDCMPLTHSMATRLGKTLTEVRKSGECWWLRPDGKTQVTIEYMQHPDGSVEPKKIHTVVISTQHAEPSKAKRTQECAGYTGAEMVAPSMEQMNKEIEEKVIKRTLQSIKLKSGQPAISLYGSHTHLHINPSGKFIIGGPQGDAGLTGRKIIIDTYGGWGAHGGGAFSGKDPTKVDRSAAYICRQMAKSVVNSGLSARCLVQLSYAIGVAKPLSLFVETYGSEKGSLDVDSITKVLKIEFDCRPGAIAQSLALREPKYQETAAYCHFGREPCTKGGIKFFEWENPKDLSKYKAMTTDQVDAALKGSVDLRLMAGNKMELQTGAHFPADWPHEIGRVLQVQRSLLRRRGLLEGLPSLPDAKTIRSILNSGFAVQVRSMSTNLMFLFAVRRVTAIDPSGVQAAAYQVTQQFWNLGGFISLALSSAGSGLVPTKYWGQGVDEARHLADRLFLWGCCLGICLCALQLASLPLVGFMAPIKAVQQAARAPAYKDDATLGTGTFGVTFLATRKADNQKVAVKVFKDEKGSWATPATCKSVQCLAVVTSSASECLDTQRIHDADSEDREASDHVVKCLYDGITGRRTGSEPYYIEMSFAGLDDVDKWWGKKLKQNLAEGDYVQHLKSVAKGVYFGLRFMAESKTANQWVHMDLKPQNMVINEDTGQTVIVDMGTVICKGSQCPRKLSGTTPIFRPPEVSHLSLLEQQVGWHEPVWSFDVHSAALSILGMATDGNSGLVMPGGVSLAAVPVLPYLLTNGAQNSMSNWATVQKVVDCASAVATPATQQFFNALVQCTSDISIEHYKKLFDERLEAIRKATGNERKAAWASLVHCRTSKTPATTLYALPDLKATQVPKFFWTLVDDWMKTGFDEVLLKALSTEPTERPKPSKILEAQWFNADTPKVSGASVEFTCPDLAPSQAFYQMRAGLVASILGFVSLCVCCGGTCGTCCCKIAAWKWASVWGGILVVASPFLAFFLMESIFLFCMFLLLMVPLGLAMMCLQPLAERAGKGMEKKVKLGIVGLSALAALACSLCLFNPMAAVELIPPKLKFGQDLRWSFGPSDAQQNRILAAMLQILNGAVFAGEGILLGLKAYRWLAATSFIGCALMVSTLYIFGEDALTGLWIGLFLFNISRLTGSLSHRFRFGPLARRAASGKEELKDQALMPAWSRNAGYDFILPIGGGGAGGVAAVTLAVDAVMDAVGQARNAMTMEVRPSELLLRNLVVVTGLIQDPAQKGTDLGGSHAKRTAVLQLIQHAGTSEQNRFQTLDKSMKTKTDKQHEEVIAKFTSFDKTMEKQDTDHKLAEKLVTQKDCTESLLRSIFVALHVLRAPQENLCMGGFFCKNSKTIWVNAKNTVNAIAKMIANLAVDGCMKSYDRPWERRGLQAEGLEADPYTLQTYDTRLGNVLLLATHDAFFGDRYSLLTPNYGGGAYRNLRNIVVPLPFSLNCTFWRSAVGQRQSFTRRFRVSFAGSQNGAMAKSTFFRFAHNKCFELFYP</sequence>
<dbReference type="NCBIfam" id="TIGR01034">
    <property type="entry name" value="metK"/>
    <property type="match status" value="2"/>
</dbReference>
<organism evidence="17 18">
    <name type="scientific">Symbiodinium microadriaticum</name>
    <name type="common">Dinoflagellate</name>
    <name type="synonym">Zooxanthella microadriatica</name>
    <dbReference type="NCBI Taxonomy" id="2951"/>
    <lineage>
        <taxon>Eukaryota</taxon>
        <taxon>Sar</taxon>
        <taxon>Alveolata</taxon>
        <taxon>Dinophyceae</taxon>
        <taxon>Suessiales</taxon>
        <taxon>Symbiodiniaceae</taxon>
        <taxon>Symbiodinium</taxon>
    </lineage>
</organism>
<dbReference type="InterPro" id="IPR000719">
    <property type="entry name" value="Prot_kinase_dom"/>
</dbReference>
<keyword evidence="4 12" id="KW-0554">One-carbon metabolism</keyword>
<feature type="domain" description="Protein kinase" evidence="16">
    <location>
        <begin position="1448"/>
        <end position="1850"/>
    </location>
</feature>
<evidence type="ECO:0000256" key="6">
    <source>
        <dbReference type="ARBA" id="ARBA00022723"/>
    </source>
</evidence>
<dbReference type="GO" id="GO:0046872">
    <property type="term" value="F:metal ion binding"/>
    <property type="evidence" value="ECO:0007669"/>
    <property type="project" value="UniProtKB-KW"/>
</dbReference>
<dbReference type="Pfam" id="PF01554">
    <property type="entry name" value="MatE"/>
    <property type="match status" value="1"/>
</dbReference>
<comment type="function">
    <text evidence="12">Catalyzes the formation of S-adenosylmethionine from methionine and ATP.</text>
</comment>
<keyword evidence="15" id="KW-1133">Transmembrane helix</keyword>
<keyword evidence="10 12" id="KW-0630">Potassium</keyword>
<evidence type="ECO:0000256" key="10">
    <source>
        <dbReference type="ARBA" id="ARBA00022958"/>
    </source>
</evidence>
<comment type="similarity">
    <text evidence="3">Belongs to the multi antimicrobial extrusion (MATE) (TC 2.A.66.1) family.</text>
</comment>
<feature type="transmembrane region" description="Helical" evidence="15">
    <location>
        <begin position="2023"/>
        <end position="2043"/>
    </location>
</feature>
<keyword evidence="9 12" id="KW-0460">Magnesium</keyword>
<dbReference type="InterPro" id="IPR011009">
    <property type="entry name" value="Kinase-like_dom_sf"/>
</dbReference>
<dbReference type="UniPathway" id="UPA00315">
    <property type="reaction ID" value="UER00080"/>
</dbReference>
<evidence type="ECO:0000313" key="18">
    <source>
        <dbReference type="Proteomes" id="UP000186817"/>
    </source>
</evidence>
<dbReference type="GO" id="GO:0006556">
    <property type="term" value="P:S-adenosylmethionine biosynthetic process"/>
    <property type="evidence" value="ECO:0007669"/>
    <property type="project" value="UniProtKB-UniPathway"/>
</dbReference>
<keyword evidence="15" id="KW-0472">Membrane</keyword>
<feature type="transmembrane region" description="Helical" evidence="15">
    <location>
        <begin position="772"/>
        <end position="802"/>
    </location>
</feature>
<comment type="caution">
    <text evidence="17">The sequence shown here is derived from an EMBL/GenBank/DDBJ whole genome shotgun (WGS) entry which is preliminary data.</text>
</comment>
<feature type="transmembrane region" description="Helical" evidence="15">
    <location>
        <begin position="2076"/>
        <end position="2095"/>
    </location>
</feature>
<comment type="catalytic activity">
    <reaction evidence="12">
        <text>L-methionine + ATP + H2O = S-adenosyl-L-methionine + phosphate + diphosphate</text>
        <dbReference type="Rhea" id="RHEA:21080"/>
        <dbReference type="ChEBI" id="CHEBI:15377"/>
        <dbReference type="ChEBI" id="CHEBI:30616"/>
        <dbReference type="ChEBI" id="CHEBI:33019"/>
        <dbReference type="ChEBI" id="CHEBI:43474"/>
        <dbReference type="ChEBI" id="CHEBI:57844"/>
        <dbReference type="ChEBI" id="CHEBI:59789"/>
        <dbReference type="EC" id="2.5.1.6"/>
    </reaction>
</comment>
<dbReference type="PANTHER" id="PTHR11964">
    <property type="entry name" value="S-ADENOSYLMETHIONINE SYNTHETASE"/>
    <property type="match status" value="1"/>
</dbReference>
<dbReference type="Gene3D" id="3.30.300.10">
    <property type="match status" value="6"/>
</dbReference>
<feature type="compositionally biased region" description="Polar residues" evidence="14">
    <location>
        <begin position="518"/>
        <end position="532"/>
    </location>
</feature>
<reference evidence="17 18" key="1">
    <citation type="submission" date="2016-02" db="EMBL/GenBank/DDBJ databases">
        <title>Genome analysis of coral dinoflagellate symbionts highlights evolutionary adaptations to a symbiotic lifestyle.</title>
        <authorList>
            <person name="Aranda M."/>
            <person name="Li Y."/>
            <person name="Liew Y.J."/>
            <person name="Baumgarten S."/>
            <person name="Simakov O."/>
            <person name="Wilson M."/>
            <person name="Piel J."/>
            <person name="Ashoor H."/>
            <person name="Bougouffa S."/>
            <person name="Bajic V.B."/>
            <person name="Ryu T."/>
            <person name="Ravasi T."/>
            <person name="Bayer T."/>
            <person name="Micklem G."/>
            <person name="Kim H."/>
            <person name="Bhak J."/>
            <person name="Lajeunesse T.C."/>
            <person name="Voolstra C.R."/>
        </authorList>
    </citation>
    <scope>NUCLEOTIDE SEQUENCE [LARGE SCALE GENOMIC DNA]</scope>
    <source>
        <strain evidence="17 18">CCMP2467</strain>
    </source>
</reference>
<evidence type="ECO:0000313" key="17">
    <source>
        <dbReference type="EMBL" id="OLP98758.1"/>
    </source>
</evidence>
<dbReference type="GO" id="GO:0015297">
    <property type="term" value="F:antiporter activity"/>
    <property type="evidence" value="ECO:0007669"/>
    <property type="project" value="InterPro"/>
</dbReference>
<evidence type="ECO:0000256" key="4">
    <source>
        <dbReference type="ARBA" id="ARBA00022563"/>
    </source>
</evidence>
<dbReference type="PROSITE" id="PS50011">
    <property type="entry name" value="PROTEIN_KINASE_DOM"/>
    <property type="match status" value="1"/>
</dbReference>
<dbReference type="InterPro" id="IPR002133">
    <property type="entry name" value="S-AdoMet_synthetase"/>
</dbReference>
<dbReference type="GO" id="GO:0016020">
    <property type="term" value="C:membrane"/>
    <property type="evidence" value="ECO:0007669"/>
    <property type="project" value="InterPro"/>
</dbReference>
<dbReference type="CDD" id="cd18079">
    <property type="entry name" value="S-AdoMet_synt"/>
    <property type="match status" value="2"/>
</dbReference>
<evidence type="ECO:0000256" key="11">
    <source>
        <dbReference type="PROSITE-ProRule" id="PRU10141"/>
    </source>
</evidence>
<dbReference type="Proteomes" id="UP000186817">
    <property type="component" value="Unassembled WGS sequence"/>
</dbReference>
<evidence type="ECO:0000256" key="8">
    <source>
        <dbReference type="ARBA" id="ARBA00022840"/>
    </source>
</evidence>
<feature type="transmembrane region" description="Helical" evidence="15">
    <location>
        <begin position="1882"/>
        <end position="1909"/>
    </location>
</feature>
<proteinExistence type="inferred from homology"/>
<comment type="pathway">
    <text evidence="1 12">Amino-acid biosynthesis; S-adenosyl-L-methionine biosynthesis; S-adenosyl-L-methionine from L-methionine: step 1/1.</text>
</comment>
<dbReference type="SMART" id="SM00220">
    <property type="entry name" value="S_TKc"/>
    <property type="match status" value="1"/>
</dbReference>
<feature type="transmembrane region" description="Helical" evidence="15">
    <location>
        <begin position="686"/>
        <end position="709"/>
    </location>
</feature>
<evidence type="ECO:0000256" key="2">
    <source>
        <dbReference type="ARBA" id="ARBA00009685"/>
    </source>
</evidence>
<keyword evidence="5 12" id="KW-0808">Transferase</keyword>
<comment type="similarity">
    <text evidence="2 13">Belongs to the AdoMet synthase family.</text>
</comment>
<dbReference type="OrthoDB" id="448592at2759"/>
<dbReference type="PROSITE" id="PS00107">
    <property type="entry name" value="PROTEIN_KINASE_ATP"/>
    <property type="match status" value="1"/>
</dbReference>
<evidence type="ECO:0000256" key="14">
    <source>
        <dbReference type="SAM" id="MobiDB-lite"/>
    </source>
</evidence>
<feature type="transmembrane region" description="Helical" evidence="15">
    <location>
        <begin position="2050"/>
        <end position="2070"/>
    </location>
</feature>
<dbReference type="Gene3D" id="1.10.510.10">
    <property type="entry name" value="Transferase(Phosphotransferase) domain 1"/>
    <property type="match status" value="1"/>
</dbReference>
<name>A0A1Q9DUE3_SYMMI</name>
<protein>
    <recommendedName>
        <fullName evidence="12">S-adenosylmethionine synthase</fullName>
        <ecNumber evidence="12">2.5.1.6</ecNumber>
    </recommendedName>
</protein>
<keyword evidence="8 11" id="KW-0067">ATP-binding</keyword>
<dbReference type="InterPro" id="IPR022631">
    <property type="entry name" value="ADOMET_SYNTHASE_CS"/>
</dbReference>
<evidence type="ECO:0000256" key="7">
    <source>
        <dbReference type="ARBA" id="ARBA00022741"/>
    </source>
</evidence>
<comment type="cofactor">
    <cofactor evidence="12">
        <name>K(+)</name>
        <dbReference type="ChEBI" id="CHEBI:29103"/>
    </cofactor>
    <text evidence="12">Binds 1 potassium ion per subunit. The potassium ion interacts primarily with the substrate.</text>
</comment>
<dbReference type="GO" id="GO:0004672">
    <property type="term" value="F:protein kinase activity"/>
    <property type="evidence" value="ECO:0007669"/>
    <property type="project" value="InterPro"/>
</dbReference>
<evidence type="ECO:0000256" key="12">
    <source>
        <dbReference type="RuleBase" id="RU000541"/>
    </source>
</evidence>
<dbReference type="InterPro" id="IPR022630">
    <property type="entry name" value="S-AdoMet_synt_C"/>
</dbReference>
<accession>A0A1Q9DUE3</accession>
<dbReference type="EMBL" id="LSRX01000387">
    <property type="protein sequence ID" value="OLP98758.1"/>
    <property type="molecule type" value="Genomic_DNA"/>
</dbReference>
<dbReference type="Pfam" id="PF02773">
    <property type="entry name" value="S-AdoMet_synt_C"/>
    <property type="match status" value="2"/>
</dbReference>
<dbReference type="PROSITE" id="PS00376">
    <property type="entry name" value="ADOMET_SYNTHASE_1"/>
    <property type="match status" value="2"/>
</dbReference>
<keyword evidence="7 11" id="KW-0547">Nucleotide-binding</keyword>
<dbReference type="InterPro" id="IPR002528">
    <property type="entry name" value="MATE_fam"/>
</dbReference>
<feature type="transmembrane region" description="Helical" evidence="15">
    <location>
        <begin position="1972"/>
        <end position="1994"/>
    </location>
</feature>
<gene>
    <name evidence="17" type="primary">SAMS2</name>
    <name evidence="17" type="ORF">AK812_SmicGene18757</name>
</gene>
<evidence type="ECO:0000256" key="13">
    <source>
        <dbReference type="RuleBase" id="RU004462"/>
    </source>
</evidence>
<feature type="transmembrane region" description="Helical" evidence="15">
    <location>
        <begin position="730"/>
        <end position="750"/>
    </location>
</feature>
<comment type="cofactor">
    <cofactor evidence="12">
        <name>Mg(2+)</name>
        <dbReference type="ChEBI" id="CHEBI:18420"/>
    </cofactor>
    <text evidence="12">Binds 2 magnesium ions per subunit. The magnesium ions interact primarily with the substrate.</text>
</comment>
<dbReference type="PROSITE" id="PS00377">
    <property type="entry name" value="ADOMET_SYNTHASE_2"/>
    <property type="match status" value="2"/>
</dbReference>
<dbReference type="GO" id="GO:0042910">
    <property type="term" value="F:xenobiotic transmembrane transporter activity"/>
    <property type="evidence" value="ECO:0007669"/>
    <property type="project" value="InterPro"/>
</dbReference>
<dbReference type="Pfam" id="PF02772">
    <property type="entry name" value="S-AdoMet_synt_M"/>
    <property type="match status" value="2"/>
</dbReference>
<dbReference type="EC" id="2.5.1.6" evidence="12"/>
<dbReference type="InterPro" id="IPR022629">
    <property type="entry name" value="S-AdoMet_synt_central"/>
</dbReference>
<feature type="transmembrane region" description="Helical" evidence="15">
    <location>
        <begin position="1929"/>
        <end position="1951"/>
    </location>
</feature>
<feature type="region of interest" description="Disordered" evidence="14">
    <location>
        <begin position="517"/>
        <end position="555"/>
    </location>
</feature>
<keyword evidence="15" id="KW-0812">Transmembrane</keyword>
<dbReference type="InterPro" id="IPR022628">
    <property type="entry name" value="S-AdoMet_synt_N"/>
</dbReference>
<evidence type="ECO:0000256" key="1">
    <source>
        <dbReference type="ARBA" id="ARBA00005224"/>
    </source>
</evidence>
<keyword evidence="18" id="KW-1185">Reference proteome</keyword>
<dbReference type="InterPro" id="IPR017441">
    <property type="entry name" value="Protein_kinase_ATP_BS"/>
</dbReference>
<dbReference type="GO" id="GO:0006730">
    <property type="term" value="P:one-carbon metabolic process"/>
    <property type="evidence" value="ECO:0007669"/>
    <property type="project" value="UniProtKB-KW"/>
</dbReference>
<dbReference type="GO" id="GO:0004478">
    <property type="term" value="F:methionine adenosyltransferase activity"/>
    <property type="evidence" value="ECO:0007669"/>
    <property type="project" value="UniProtKB-EC"/>
</dbReference>
<dbReference type="Pfam" id="PF00069">
    <property type="entry name" value="Pkinase"/>
    <property type="match status" value="1"/>
</dbReference>
<dbReference type="SUPFAM" id="SSF55973">
    <property type="entry name" value="S-adenosylmethionine synthetase"/>
    <property type="match status" value="6"/>
</dbReference>
<evidence type="ECO:0000259" key="16">
    <source>
        <dbReference type="PROSITE" id="PS50011"/>
    </source>
</evidence>
<dbReference type="InterPro" id="IPR022636">
    <property type="entry name" value="S-AdoMet_synthetase_sfam"/>
</dbReference>
<feature type="transmembrane region" description="Helical" evidence="15">
    <location>
        <begin position="637"/>
        <end position="656"/>
    </location>
</feature>
<keyword evidence="6 12" id="KW-0479">Metal-binding</keyword>
<evidence type="ECO:0000256" key="5">
    <source>
        <dbReference type="ARBA" id="ARBA00022679"/>
    </source>
</evidence>
<dbReference type="GO" id="GO:0005524">
    <property type="term" value="F:ATP binding"/>
    <property type="evidence" value="ECO:0007669"/>
    <property type="project" value="UniProtKB-UniRule"/>
</dbReference>
<dbReference type="Pfam" id="PF00438">
    <property type="entry name" value="S-AdoMet_synt_N"/>
    <property type="match status" value="2"/>
</dbReference>